<evidence type="ECO:0000256" key="1">
    <source>
        <dbReference type="ARBA" id="ARBA00004370"/>
    </source>
</evidence>
<dbReference type="InterPro" id="IPR050307">
    <property type="entry name" value="Sterol_Desaturase_Related"/>
</dbReference>
<keyword evidence="2 5" id="KW-0812">Transmembrane</keyword>
<feature type="domain" description="Fatty acid hydroxylase" evidence="6">
    <location>
        <begin position="185"/>
        <end position="308"/>
    </location>
</feature>
<dbReference type="Pfam" id="PF04116">
    <property type="entry name" value="FA_hydroxylase"/>
    <property type="match status" value="1"/>
</dbReference>
<evidence type="ECO:0000256" key="2">
    <source>
        <dbReference type="ARBA" id="ARBA00022692"/>
    </source>
</evidence>
<name>A0ABM4D7A2_HYDVU</name>
<dbReference type="Proteomes" id="UP001652625">
    <property type="component" value="Chromosome 12"/>
</dbReference>
<feature type="transmembrane region" description="Helical" evidence="5">
    <location>
        <begin position="140"/>
        <end position="159"/>
    </location>
</feature>
<reference evidence="8" key="1">
    <citation type="submission" date="2025-08" db="UniProtKB">
        <authorList>
            <consortium name="RefSeq"/>
        </authorList>
    </citation>
    <scope>IDENTIFICATION</scope>
</reference>
<dbReference type="InterPro" id="IPR006694">
    <property type="entry name" value="Fatty_acid_hydroxylase"/>
</dbReference>
<keyword evidence="7" id="KW-1185">Reference proteome</keyword>
<gene>
    <name evidence="8" type="primary">LOC100211547</name>
</gene>
<feature type="transmembrane region" description="Helical" evidence="5">
    <location>
        <begin position="38"/>
        <end position="60"/>
    </location>
</feature>
<evidence type="ECO:0000259" key="6">
    <source>
        <dbReference type="Pfam" id="PF04116"/>
    </source>
</evidence>
<accession>A0ABM4D7A2</accession>
<dbReference type="RefSeq" id="XP_065670193.1">
    <property type="nucleotide sequence ID" value="XM_065814121.1"/>
</dbReference>
<comment type="subcellular location">
    <subcellularLocation>
        <location evidence="1">Membrane</location>
    </subcellularLocation>
</comment>
<evidence type="ECO:0000256" key="4">
    <source>
        <dbReference type="ARBA" id="ARBA00023136"/>
    </source>
</evidence>
<sequence length="343" mass="39647">MENLHCVSEQELPDWAKPKTSKTPSEAKLQLLTAAKKFFFIIGTSLLAIASFRNSVTWHFQQFWGASKSLYENIWDLAFHGIFGGHKFLFATVGINSFLFVYFWLNGLFFLYLDIVKPKFAQKYKVQEVDQLNREKLLKAIRVCLINQFIALCCSVPLYMLGTFRNVTYEPKELPTFQWVLFELCIFILIEEVGFYYSHRAAHHPRIYKHIHKIHHEWTAPISIVCIYAHPLEHIFCNVLPISIGPIIMGSHLATALLWYCITLTSTHIAHGGYHLPFLPSPEAHDYHHLKFVNNFGTLGVLDRLHGTDNLFIKTKAYDRHIMLLGLAPAKELFPDDKIIKSK</sequence>
<feature type="transmembrane region" description="Helical" evidence="5">
    <location>
        <begin position="179"/>
        <end position="197"/>
    </location>
</feature>
<evidence type="ECO:0000256" key="5">
    <source>
        <dbReference type="SAM" id="Phobius"/>
    </source>
</evidence>
<organism evidence="7 8">
    <name type="scientific">Hydra vulgaris</name>
    <name type="common">Hydra</name>
    <name type="synonym">Hydra attenuata</name>
    <dbReference type="NCBI Taxonomy" id="6087"/>
    <lineage>
        <taxon>Eukaryota</taxon>
        <taxon>Metazoa</taxon>
        <taxon>Cnidaria</taxon>
        <taxon>Hydrozoa</taxon>
        <taxon>Hydroidolina</taxon>
        <taxon>Anthoathecata</taxon>
        <taxon>Aplanulata</taxon>
        <taxon>Hydridae</taxon>
        <taxon>Hydra</taxon>
    </lineage>
</organism>
<evidence type="ECO:0000256" key="3">
    <source>
        <dbReference type="ARBA" id="ARBA00022989"/>
    </source>
</evidence>
<keyword evidence="4 5" id="KW-0472">Membrane</keyword>
<keyword evidence="3 5" id="KW-1133">Transmembrane helix</keyword>
<proteinExistence type="predicted"/>
<dbReference type="PANTHER" id="PTHR11863">
    <property type="entry name" value="STEROL DESATURASE"/>
    <property type="match status" value="1"/>
</dbReference>
<evidence type="ECO:0000313" key="8">
    <source>
        <dbReference type="RefSeq" id="XP_065670193.1"/>
    </source>
</evidence>
<dbReference type="GeneID" id="100211547"/>
<feature type="transmembrane region" description="Helical" evidence="5">
    <location>
        <begin position="88"/>
        <end position="113"/>
    </location>
</feature>
<protein>
    <submittedName>
        <fullName evidence="8">Fatty acid hydroxylase domain-containing protein 2 isoform X2</fullName>
    </submittedName>
</protein>
<evidence type="ECO:0000313" key="7">
    <source>
        <dbReference type="Proteomes" id="UP001652625"/>
    </source>
</evidence>